<reference evidence="1" key="1">
    <citation type="submission" date="2022-08" db="EMBL/GenBank/DDBJ databases">
        <title>Genome Sequencing of Bacteroides fragilis Group Isolates with Nanopore Technology.</title>
        <authorList>
            <person name="Tisza M.J."/>
            <person name="Smith D."/>
            <person name="Dekker J.P."/>
        </authorList>
    </citation>
    <scope>NUCLEOTIDE SEQUENCE</scope>
    <source>
        <strain evidence="1">BFG-527</strain>
    </source>
</reference>
<dbReference type="Proteomes" id="UP001060104">
    <property type="component" value="Chromosome"/>
</dbReference>
<evidence type="ECO:0000313" key="1">
    <source>
        <dbReference type="EMBL" id="UVQ72672.1"/>
    </source>
</evidence>
<sequence length="84" mass="9629">MENRLKTSNLPHEGQTMTLKGYYKNLPESTHPKTEFINEITRRTGVSFTAARNWVVYGMKPNNPEHISVLSEITGIPPEDLWSK</sequence>
<organism evidence="1 2">
    <name type="scientific">Bacteroides faecis</name>
    <dbReference type="NCBI Taxonomy" id="674529"/>
    <lineage>
        <taxon>Bacteria</taxon>
        <taxon>Pseudomonadati</taxon>
        <taxon>Bacteroidota</taxon>
        <taxon>Bacteroidia</taxon>
        <taxon>Bacteroidales</taxon>
        <taxon>Bacteroidaceae</taxon>
        <taxon>Bacteroides</taxon>
    </lineage>
</organism>
<name>A0ABY5T877_9BACE</name>
<accession>A0ABY5T877</accession>
<proteinExistence type="predicted"/>
<keyword evidence="2" id="KW-1185">Reference proteome</keyword>
<evidence type="ECO:0000313" key="2">
    <source>
        <dbReference type="Proteomes" id="UP001060104"/>
    </source>
</evidence>
<dbReference type="RefSeq" id="WP_258902522.1">
    <property type="nucleotide sequence ID" value="NZ_CP103141.1"/>
</dbReference>
<protein>
    <submittedName>
        <fullName evidence="1">DUF692 domain-containing protein</fullName>
    </submittedName>
</protein>
<gene>
    <name evidence="1" type="ORF">NXY30_16535</name>
</gene>
<dbReference type="EMBL" id="CP103141">
    <property type="protein sequence ID" value="UVQ72672.1"/>
    <property type="molecule type" value="Genomic_DNA"/>
</dbReference>